<dbReference type="AlphaFoldDB" id="A0A151JU90"/>
<dbReference type="Proteomes" id="UP000078541">
    <property type="component" value="Unassembled WGS sequence"/>
</dbReference>
<accession>A0A151JU90</accession>
<sequence>MSRLRTARTVEKDRCKLEGISLRPEAPNEPGVLNLKGSNWVSVPGGRTLTPDVPVHPYTLTIGHGT</sequence>
<protein>
    <submittedName>
        <fullName evidence="1">Uncharacterized protein</fullName>
    </submittedName>
</protein>
<keyword evidence="2" id="KW-1185">Reference proteome</keyword>
<evidence type="ECO:0000313" key="1">
    <source>
        <dbReference type="EMBL" id="KYN36091.1"/>
    </source>
</evidence>
<proteinExistence type="predicted"/>
<organism evidence="1 2">
    <name type="scientific">Trachymyrmex septentrionalis</name>
    <dbReference type="NCBI Taxonomy" id="34720"/>
    <lineage>
        <taxon>Eukaryota</taxon>
        <taxon>Metazoa</taxon>
        <taxon>Ecdysozoa</taxon>
        <taxon>Arthropoda</taxon>
        <taxon>Hexapoda</taxon>
        <taxon>Insecta</taxon>
        <taxon>Pterygota</taxon>
        <taxon>Neoptera</taxon>
        <taxon>Endopterygota</taxon>
        <taxon>Hymenoptera</taxon>
        <taxon>Apocrita</taxon>
        <taxon>Aculeata</taxon>
        <taxon>Formicoidea</taxon>
        <taxon>Formicidae</taxon>
        <taxon>Myrmicinae</taxon>
        <taxon>Trachymyrmex</taxon>
    </lineage>
</organism>
<name>A0A151JU90_9HYME</name>
<evidence type="ECO:0000313" key="2">
    <source>
        <dbReference type="Proteomes" id="UP000078541"/>
    </source>
</evidence>
<reference evidence="1 2" key="1">
    <citation type="submission" date="2016-03" db="EMBL/GenBank/DDBJ databases">
        <title>Trachymyrmex septentrionalis WGS genome.</title>
        <authorList>
            <person name="Nygaard S."/>
            <person name="Hu H."/>
            <person name="Boomsma J."/>
            <person name="Zhang G."/>
        </authorList>
    </citation>
    <scope>NUCLEOTIDE SEQUENCE [LARGE SCALE GENOMIC DNA]</scope>
    <source>
        <strain evidence="1">Tsep2-gDNA-1</strain>
        <tissue evidence="1">Whole body</tissue>
    </source>
</reference>
<dbReference type="EMBL" id="KQ981760">
    <property type="protein sequence ID" value="KYN36091.1"/>
    <property type="molecule type" value="Genomic_DNA"/>
</dbReference>
<gene>
    <name evidence="1" type="ORF">ALC56_09560</name>
</gene>